<dbReference type="PANTHER" id="PTHR36840">
    <property type="entry name" value="BLL5714 PROTEIN"/>
    <property type="match status" value="1"/>
</dbReference>
<protein>
    <submittedName>
        <fullName evidence="2">Low temperature requirement protein A</fullName>
    </submittedName>
</protein>
<feature type="transmembrane region" description="Helical" evidence="1">
    <location>
        <begin position="212"/>
        <end position="231"/>
    </location>
</feature>
<feature type="transmembrane region" description="Helical" evidence="1">
    <location>
        <begin position="320"/>
        <end position="342"/>
    </location>
</feature>
<name>A0ABS9N7J4_9ACTN</name>
<feature type="transmembrane region" description="Helical" evidence="1">
    <location>
        <begin position="188"/>
        <end position="206"/>
    </location>
</feature>
<keyword evidence="1" id="KW-0472">Membrane</keyword>
<evidence type="ECO:0000313" key="2">
    <source>
        <dbReference type="EMBL" id="MCG5445925.1"/>
    </source>
</evidence>
<dbReference type="Pfam" id="PF06772">
    <property type="entry name" value="LtrA"/>
    <property type="match status" value="1"/>
</dbReference>
<keyword evidence="3" id="KW-1185">Reference proteome</keyword>
<sequence>MAQRAYPTKGDATRCGILRVSTRRPTRRGTNTRIGEAGRNGRPMSTRAAALLRKPGQPQRPSLLELFFDLVFIFALNRVSQRLVEELTDQRVVLIDVGETLLLLLAFIVLWFVTAWVTDLYDPQRPQLQVLVYTAMLGALVMAVAVPDAFGDRSLAFAGAYVAVHIIRGLVIVPLLRGHEAQRRAAGVFFWFTLSAVPWIAGAIVTDLARTLLWTIAIAIDGAALLLFYPAPWSRPTQRQWPVLAEYLSERYRQFFIIALGELILTTGSAYSDTSFRHGGAAAAFAVSFITTVLLFRVYIFRAGQLLPEAIRAAAEPAHLIREAFLAHVLMVAGIVAVAVGYEIVIEHPFGHTNAAWILVVLGGPMLFLIGRALVEHAVFARVSRSRIVGAVALAGASPFMILLPPLAVAVIAVIVLAGIAASDAMHARGKPPERPHPANSRL</sequence>
<feature type="transmembrane region" description="Helical" evidence="1">
    <location>
        <begin position="387"/>
        <end position="404"/>
    </location>
</feature>
<evidence type="ECO:0000256" key="1">
    <source>
        <dbReference type="SAM" id="Phobius"/>
    </source>
</evidence>
<organism evidence="2 3">
    <name type="scientific">Micromonospora trifolii</name>
    <dbReference type="NCBI Taxonomy" id="2911208"/>
    <lineage>
        <taxon>Bacteria</taxon>
        <taxon>Bacillati</taxon>
        <taxon>Actinomycetota</taxon>
        <taxon>Actinomycetes</taxon>
        <taxon>Micromonosporales</taxon>
        <taxon>Micromonosporaceae</taxon>
        <taxon>Micromonospora</taxon>
    </lineage>
</organism>
<feature type="transmembrane region" description="Helical" evidence="1">
    <location>
        <begin position="278"/>
        <end position="300"/>
    </location>
</feature>
<reference evidence="2 3" key="1">
    <citation type="submission" date="2022-01" db="EMBL/GenBank/DDBJ databases">
        <authorList>
            <person name="Riesco R."/>
            <person name="Trujillo M.E."/>
        </authorList>
    </citation>
    <scope>NUCLEOTIDE SEQUENCE [LARGE SCALE GENOMIC DNA]</scope>
    <source>
        <strain evidence="2 3">NIE79</strain>
    </source>
</reference>
<dbReference type="InterPro" id="IPR010640">
    <property type="entry name" value="Low_temperature_requirement_A"/>
</dbReference>
<evidence type="ECO:0000313" key="3">
    <source>
        <dbReference type="Proteomes" id="UP001201629"/>
    </source>
</evidence>
<dbReference type="EMBL" id="JAKKFD010000044">
    <property type="protein sequence ID" value="MCG5445925.1"/>
    <property type="molecule type" value="Genomic_DNA"/>
</dbReference>
<dbReference type="PANTHER" id="PTHR36840:SF1">
    <property type="entry name" value="BLL5714 PROTEIN"/>
    <property type="match status" value="1"/>
</dbReference>
<gene>
    <name evidence="2" type="ORF">NIE79_004453</name>
</gene>
<keyword evidence="1" id="KW-0812">Transmembrane</keyword>
<feature type="transmembrane region" description="Helical" evidence="1">
    <location>
        <begin position="156"/>
        <end position="176"/>
    </location>
</feature>
<feature type="transmembrane region" description="Helical" evidence="1">
    <location>
        <begin position="130"/>
        <end position="150"/>
    </location>
</feature>
<feature type="transmembrane region" description="Helical" evidence="1">
    <location>
        <begin position="100"/>
        <end position="118"/>
    </location>
</feature>
<proteinExistence type="predicted"/>
<comment type="caution">
    <text evidence="2">The sequence shown here is derived from an EMBL/GenBank/DDBJ whole genome shotgun (WGS) entry which is preliminary data.</text>
</comment>
<feature type="transmembrane region" description="Helical" evidence="1">
    <location>
        <begin position="354"/>
        <end position="375"/>
    </location>
</feature>
<accession>A0ABS9N7J4</accession>
<dbReference type="Proteomes" id="UP001201629">
    <property type="component" value="Unassembled WGS sequence"/>
</dbReference>
<dbReference type="RefSeq" id="WP_238680868.1">
    <property type="nucleotide sequence ID" value="NZ_JAKKFD010000044.1"/>
</dbReference>
<keyword evidence="1" id="KW-1133">Transmembrane helix</keyword>